<dbReference type="InterPro" id="IPR018119">
    <property type="entry name" value="Strictosidine_synth_cons-reg"/>
</dbReference>
<evidence type="ECO:0000256" key="3">
    <source>
        <dbReference type="ARBA" id="ARBA00023180"/>
    </source>
</evidence>
<dbReference type="InterPro" id="IPR011042">
    <property type="entry name" value="6-blade_b-propeller_TolB-like"/>
</dbReference>
<dbReference type="Pfam" id="PF20067">
    <property type="entry name" value="SSL_N"/>
    <property type="match status" value="1"/>
</dbReference>
<protein>
    <recommendedName>
        <fullName evidence="4">Strictosidine synthase conserved region domain-containing protein</fullName>
    </recommendedName>
</protein>
<name>A0A9W6V8C9_9PSEU</name>
<dbReference type="AlphaFoldDB" id="A0A9W6V8C9"/>
<dbReference type="PANTHER" id="PTHR10426:SF88">
    <property type="entry name" value="ADIPOCYTE PLASMA MEMBRANE-ASSOCIATED PROTEIN HEMOMUCIN-RELATED"/>
    <property type="match status" value="1"/>
</dbReference>
<sequence>MARPNIEPVVWRAPRAGRPPRGSNLPPLTVRPIDGKGAEDVLVDTEGRVLTGVEDGRILRVADGRVDVVADTGGRPLGLEWYPDGRLLVCDADRGLLLIAGSDIEVLVPAGPDLRVCNNAAVAADGTVYFTNSSDRFDLEFWKADLLEHSKTGRLLRRDPDGTLHTLLHGVQFANGVALAPDESSVVVAETGEYCLRRSG</sequence>
<dbReference type="SUPFAM" id="SSF63829">
    <property type="entry name" value="Calcium-dependent phosphotriesterase"/>
    <property type="match status" value="1"/>
</dbReference>
<dbReference type="PANTHER" id="PTHR10426">
    <property type="entry name" value="STRICTOSIDINE SYNTHASE-RELATED"/>
    <property type="match status" value="1"/>
</dbReference>
<dbReference type="Pfam" id="PF03088">
    <property type="entry name" value="Str_synth"/>
    <property type="match status" value="1"/>
</dbReference>
<evidence type="ECO:0000259" key="4">
    <source>
        <dbReference type="Pfam" id="PF03088"/>
    </source>
</evidence>
<dbReference type="Gene3D" id="2.120.10.30">
    <property type="entry name" value="TolB, C-terminal domain"/>
    <property type="match status" value="1"/>
</dbReference>
<keyword evidence="6" id="KW-1185">Reference proteome</keyword>
<gene>
    <name evidence="5" type="ORF">Aglo03_46160</name>
</gene>
<accession>A0A9W6V8C9</accession>
<reference evidence="5" key="1">
    <citation type="submission" date="2023-02" db="EMBL/GenBank/DDBJ databases">
        <title>Actinokineospora globicatena NBRC 15670.</title>
        <authorList>
            <person name="Ichikawa N."/>
            <person name="Sato H."/>
            <person name="Tonouchi N."/>
        </authorList>
    </citation>
    <scope>NUCLEOTIDE SEQUENCE</scope>
    <source>
        <strain evidence="5">NBRC 15670</strain>
    </source>
</reference>
<comment type="similarity">
    <text evidence="1">Belongs to the strictosidine synthase family.</text>
</comment>
<keyword evidence="2" id="KW-0597">Phosphoprotein</keyword>
<dbReference type="EMBL" id="BSSD01000007">
    <property type="protein sequence ID" value="GLW93800.1"/>
    <property type="molecule type" value="Genomic_DNA"/>
</dbReference>
<evidence type="ECO:0000313" key="5">
    <source>
        <dbReference type="EMBL" id="GLW93800.1"/>
    </source>
</evidence>
<proteinExistence type="inferred from homology"/>
<feature type="domain" description="Strictosidine synthase conserved region" evidence="4">
    <location>
        <begin position="122"/>
        <end position="192"/>
    </location>
</feature>
<dbReference type="Proteomes" id="UP001165042">
    <property type="component" value="Unassembled WGS sequence"/>
</dbReference>
<dbReference type="GO" id="GO:0016787">
    <property type="term" value="F:hydrolase activity"/>
    <property type="evidence" value="ECO:0007669"/>
    <property type="project" value="TreeGrafter"/>
</dbReference>
<evidence type="ECO:0000313" key="6">
    <source>
        <dbReference type="Proteomes" id="UP001165042"/>
    </source>
</evidence>
<keyword evidence="3" id="KW-0325">Glycoprotein</keyword>
<evidence type="ECO:0000256" key="2">
    <source>
        <dbReference type="ARBA" id="ARBA00022553"/>
    </source>
</evidence>
<organism evidence="5 6">
    <name type="scientific">Actinokineospora globicatena</name>
    <dbReference type="NCBI Taxonomy" id="103729"/>
    <lineage>
        <taxon>Bacteria</taxon>
        <taxon>Bacillati</taxon>
        <taxon>Actinomycetota</taxon>
        <taxon>Actinomycetes</taxon>
        <taxon>Pseudonocardiales</taxon>
        <taxon>Pseudonocardiaceae</taxon>
        <taxon>Actinokineospora</taxon>
    </lineage>
</organism>
<evidence type="ECO:0000256" key="1">
    <source>
        <dbReference type="ARBA" id="ARBA00009191"/>
    </source>
</evidence>
<comment type="caution">
    <text evidence="5">The sequence shown here is derived from an EMBL/GenBank/DDBJ whole genome shotgun (WGS) entry which is preliminary data.</text>
</comment>